<dbReference type="PANTHER" id="PTHR31302:SF0">
    <property type="entry name" value="TRANSMEMBRANE PROTEIN WITH METALLOPHOSPHOESTERASE DOMAIN"/>
    <property type="match status" value="1"/>
</dbReference>
<dbReference type="InterPro" id="IPR004843">
    <property type="entry name" value="Calcineurin-like_PHP"/>
</dbReference>
<keyword evidence="1" id="KW-0812">Transmembrane</keyword>
<dbReference type="InterPro" id="IPR051158">
    <property type="entry name" value="Metallophosphoesterase_sf"/>
</dbReference>
<evidence type="ECO:0000256" key="1">
    <source>
        <dbReference type="SAM" id="Phobius"/>
    </source>
</evidence>
<comment type="caution">
    <text evidence="3">The sequence shown here is derived from an EMBL/GenBank/DDBJ whole genome shotgun (WGS) entry which is preliminary data.</text>
</comment>
<protein>
    <submittedName>
        <fullName evidence="3">Metallophosphoesterase</fullName>
    </submittedName>
</protein>
<dbReference type="AlphaFoldDB" id="A0A3S0N9B5"/>
<dbReference type="SUPFAM" id="SSF56300">
    <property type="entry name" value="Metallo-dependent phosphatases"/>
    <property type="match status" value="1"/>
</dbReference>
<dbReference type="PANTHER" id="PTHR31302">
    <property type="entry name" value="TRANSMEMBRANE PROTEIN WITH METALLOPHOSPHOESTERASE DOMAIN-RELATED"/>
    <property type="match status" value="1"/>
</dbReference>
<evidence type="ECO:0000259" key="2">
    <source>
        <dbReference type="Pfam" id="PF00149"/>
    </source>
</evidence>
<dbReference type="Gene3D" id="3.60.21.10">
    <property type="match status" value="1"/>
</dbReference>
<sequence>MRASVPSNWRVIFLCWIIWHPPSQSSPKPGKIKYPFLRVEEWFLAIPTLSAMKSNIRSFAGLLLITVLLVVLGMAFFIEPSRMEVTYHDMRHQSDDQGLRLVQLSDIHLQAVGKHEKALVNQVKELRPDLVVLTGDMIDRADALPLLQVFVEDLGPIPLIAVPGNWEHWSDVDFSELRAAIESRQGNRFLVNGQSSVTKGKRTIQLIGLDDFTGGNPDLELLERTGSLHRENVATTVLLQHSPGFFDLPEVPRLMGSGRFPLCLSGHTHGGQITIGGWAPLTPGGSGHFVAGFYDIPGSRLYVSRGIGMSIIAARLGSRPEIAVFDL</sequence>
<feature type="domain" description="Calcineurin-like phosphoesterase" evidence="2">
    <location>
        <begin position="99"/>
        <end position="270"/>
    </location>
</feature>
<keyword evidence="1" id="KW-0472">Membrane</keyword>
<feature type="transmembrane region" description="Helical" evidence="1">
    <location>
        <begin position="59"/>
        <end position="78"/>
    </location>
</feature>
<organism evidence="3 4">
    <name type="scientific">Chlorobium phaeovibrioides</name>
    <dbReference type="NCBI Taxonomy" id="1094"/>
    <lineage>
        <taxon>Bacteria</taxon>
        <taxon>Pseudomonadati</taxon>
        <taxon>Chlorobiota</taxon>
        <taxon>Chlorobiia</taxon>
        <taxon>Chlorobiales</taxon>
        <taxon>Chlorobiaceae</taxon>
        <taxon>Chlorobium/Pelodictyon group</taxon>
        <taxon>Chlorobium</taxon>
    </lineage>
</organism>
<name>A0A3S0N9B5_CHLPH</name>
<dbReference type="Proteomes" id="UP000279908">
    <property type="component" value="Unassembled WGS sequence"/>
</dbReference>
<evidence type="ECO:0000313" key="4">
    <source>
        <dbReference type="Proteomes" id="UP000279908"/>
    </source>
</evidence>
<dbReference type="GO" id="GO:0016787">
    <property type="term" value="F:hydrolase activity"/>
    <property type="evidence" value="ECO:0007669"/>
    <property type="project" value="InterPro"/>
</dbReference>
<reference evidence="3 4" key="1">
    <citation type="submission" date="2018-12" db="EMBL/GenBank/DDBJ databases">
        <authorList>
            <person name="Lunina O.N."/>
            <person name="Grouzdev D.S."/>
            <person name="Gorlenko V.M."/>
            <person name="Savvichev A.S."/>
        </authorList>
    </citation>
    <scope>NUCLEOTIDE SEQUENCE [LARGE SCALE GENOMIC DNA]</scope>
    <source>
        <strain evidence="3 4">BrKhr-17</strain>
    </source>
</reference>
<dbReference type="Pfam" id="PF00149">
    <property type="entry name" value="Metallophos"/>
    <property type="match status" value="1"/>
</dbReference>
<dbReference type="EMBL" id="RXYK01000018">
    <property type="protein sequence ID" value="RTY35936.1"/>
    <property type="molecule type" value="Genomic_DNA"/>
</dbReference>
<keyword evidence="1" id="KW-1133">Transmembrane helix</keyword>
<dbReference type="InterPro" id="IPR029052">
    <property type="entry name" value="Metallo-depent_PP-like"/>
</dbReference>
<gene>
    <name evidence="3" type="ORF">EKD02_09030</name>
</gene>
<proteinExistence type="predicted"/>
<evidence type="ECO:0000313" key="3">
    <source>
        <dbReference type="EMBL" id="RTY35936.1"/>
    </source>
</evidence>
<accession>A0A3S0N9B5</accession>